<evidence type="ECO:0000313" key="4">
    <source>
        <dbReference type="Ensembl" id="ENSNNAP00000025495.1"/>
    </source>
</evidence>
<gene>
    <name evidence="4" type="primary">NAALADL2</name>
</gene>
<dbReference type="InterPro" id="IPR039373">
    <property type="entry name" value="Peptidase_M28B"/>
</dbReference>
<dbReference type="PANTHER" id="PTHR10404:SF32">
    <property type="entry name" value="INACTIVE N-ACETYLATED-ALPHA-LINKED ACIDIC DIPEPTIDASE-LIKE PROTEIN 2"/>
    <property type="match status" value="1"/>
</dbReference>
<reference evidence="4" key="2">
    <citation type="submission" date="2025-09" db="UniProtKB">
        <authorList>
            <consortium name="Ensembl"/>
        </authorList>
    </citation>
    <scope>IDENTIFICATION</scope>
</reference>
<dbReference type="GO" id="GO:0009617">
    <property type="term" value="P:response to bacterium"/>
    <property type="evidence" value="ECO:0007669"/>
    <property type="project" value="Ensembl"/>
</dbReference>
<dbReference type="GeneTree" id="ENSGT01030000234598"/>
<keyword evidence="2" id="KW-1133">Transmembrane helix</keyword>
<name>A0A8C6YA17_NAJNA</name>
<organism evidence="4 5">
    <name type="scientific">Naja naja</name>
    <name type="common">Indian cobra</name>
    <dbReference type="NCBI Taxonomy" id="35670"/>
    <lineage>
        <taxon>Eukaryota</taxon>
        <taxon>Metazoa</taxon>
        <taxon>Chordata</taxon>
        <taxon>Craniata</taxon>
        <taxon>Vertebrata</taxon>
        <taxon>Euteleostomi</taxon>
        <taxon>Lepidosauria</taxon>
        <taxon>Squamata</taxon>
        <taxon>Bifurcata</taxon>
        <taxon>Unidentata</taxon>
        <taxon>Episquamata</taxon>
        <taxon>Toxicofera</taxon>
        <taxon>Serpentes</taxon>
        <taxon>Colubroidea</taxon>
        <taxon>Elapidae</taxon>
        <taxon>Elapinae</taxon>
        <taxon>Naja</taxon>
    </lineage>
</organism>
<dbReference type="PANTHER" id="PTHR10404">
    <property type="entry name" value="N-ACETYLATED-ALPHA-LINKED ACIDIC DIPEPTIDASE"/>
    <property type="match status" value="1"/>
</dbReference>
<reference evidence="4" key="1">
    <citation type="submission" date="2025-08" db="UniProtKB">
        <authorList>
            <consortium name="Ensembl"/>
        </authorList>
    </citation>
    <scope>IDENTIFICATION</scope>
</reference>
<keyword evidence="2" id="KW-0472">Membrane</keyword>
<evidence type="ECO:0000259" key="3">
    <source>
        <dbReference type="Pfam" id="PF04389"/>
    </source>
</evidence>
<dbReference type="Pfam" id="PF04389">
    <property type="entry name" value="Peptidase_M28"/>
    <property type="match status" value="1"/>
</dbReference>
<dbReference type="OMA" id="GYYAHKK"/>
<dbReference type="Gene3D" id="1.20.930.40">
    <property type="entry name" value="Transferrin receptor-like, dimerisation domain"/>
    <property type="match status" value="1"/>
</dbReference>
<dbReference type="OrthoDB" id="5841748at2759"/>
<dbReference type="Proteomes" id="UP000694559">
    <property type="component" value="Unplaced"/>
</dbReference>
<protein>
    <submittedName>
        <fullName evidence="4">N-acetylated alpha-linked acidic dipeptidase like 2</fullName>
    </submittedName>
</protein>
<keyword evidence="2" id="KW-0812">Transmembrane</keyword>
<dbReference type="InterPro" id="IPR046450">
    <property type="entry name" value="PA_dom_sf"/>
</dbReference>
<accession>A0A8C6YA17</accession>
<comment type="similarity">
    <text evidence="1">Belongs to the peptidase M28 family. M28B subfamily.</text>
</comment>
<evidence type="ECO:0000313" key="5">
    <source>
        <dbReference type="Proteomes" id="UP000694559"/>
    </source>
</evidence>
<evidence type="ECO:0000256" key="1">
    <source>
        <dbReference type="ARBA" id="ARBA00005634"/>
    </source>
</evidence>
<dbReference type="SUPFAM" id="SSF53187">
    <property type="entry name" value="Zn-dependent exopeptidases"/>
    <property type="match status" value="1"/>
</dbReference>
<dbReference type="Ensembl" id="ENSNNAT00000026728.1">
    <property type="protein sequence ID" value="ENSNNAP00000025495.1"/>
    <property type="gene ID" value="ENSNNAG00000016653.1"/>
</dbReference>
<dbReference type="Gene3D" id="3.40.630.10">
    <property type="entry name" value="Zn peptidases"/>
    <property type="match status" value="1"/>
</dbReference>
<dbReference type="InterPro" id="IPR036757">
    <property type="entry name" value="TFR-like_dimer_dom_sf"/>
</dbReference>
<feature type="domain" description="Peptidase M28" evidence="3">
    <location>
        <begin position="386"/>
        <end position="543"/>
    </location>
</feature>
<dbReference type="SUPFAM" id="SSF52025">
    <property type="entry name" value="PA domain"/>
    <property type="match status" value="1"/>
</dbReference>
<evidence type="ECO:0000256" key="2">
    <source>
        <dbReference type="SAM" id="Phobius"/>
    </source>
</evidence>
<dbReference type="AlphaFoldDB" id="A0A8C6YA17"/>
<sequence length="730" mass="81536">MAYQKVHGDQNAQYLDSEDLQATSLELEWDMEKELEELSFDHFTLDGAIHQPTESSQNADLEFIQPSASPKGRFERLQEDLDYISHRTQHPPKNNCCSFCWIFKLFCTATSLFILGILIGYYGHAQCPSLSTSSEASNPAIIQDILKGIEAKDLAHIFRDLIQQNGKEDRDVATKLLGQWTSFGLEDVQLINYTVLLDLPGSSPNTVTLNNSGECYYPNGQPCNKETQTHHSQDLPYAYAAYSAKGTLTAEVFDVQYGSPGDLLRIKQFTNVSSKIALLKLGHMPLLYKLSLLEEAGFKGALLYIDPCNLPKFQNLSNKAFMVSLNSGGDPSTPGYSSIDGSYKQHRSNLTSLLVQTISVTLVRKLFISLEEAGENEVCQPLRLPSADRYVIVGSHHSSLPGYSSKQWAHGTAVMTALIQALMRKVKKGWRPERTIIFCSWGGTMFGKIGSYEWAEDLKKVLQRNAVAYVNLHDPIRGEGILYSIASPSVQQLATEVTKNYKFTCFGPEKCMESNASSIQMQGDSDYFINHLGVPALQFSYQDSAMIQTASFLSEAVFPVSSTIPTKLDSSFRLHESITKLTGEAILQIASKPVLPFNALDIALEVQKNLQDDSHNVGSLLKVAYALRESAELFQSDEMRPANDPKERAPARIRMLNDILQSLEKNFLVSGVPPGFYRNILYRLDDRTHQFSVLLEAAEHWKLHQSNETLQAILSKVFNSFNSAQVRAWC</sequence>
<dbReference type="GO" id="GO:0005654">
    <property type="term" value="C:nucleoplasm"/>
    <property type="evidence" value="ECO:0007669"/>
    <property type="project" value="Ensembl"/>
</dbReference>
<dbReference type="InterPro" id="IPR007484">
    <property type="entry name" value="Peptidase_M28"/>
</dbReference>
<dbReference type="SUPFAM" id="SSF47672">
    <property type="entry name" value="Transferrin receptor-like dimerisation domain"/>
    <property type="match status" value="1"/>
</dbReference>
<proteinExistence type="inferred from homology"/>
<feature type="transmembrane region" description="Helical" evidence="2">
    <location>
        <begin position="101"/>
        <end position="123"/>
    </location>
</feature>
<keyword evidence="5" id="KW-1185">Reference proteome</keyword>
<dbReference type="Gene3D" id="3.50.30.30">
    <property type="match status" value="1"/>
</dbReference>